<feature type="region of interest" description="Disordered" evidence="10">
    <location>
        <begin position="175"/>
        <end position="222"/>
    </location>
</feature>
<evidence type="ECO:0000256" key="3">
    <source>
        <dbReference type="ARBA" id="ARBA00008726"/>
    </source>
</evidence>
<keyword evidence="8" id="KW-0131">Cell cycle</keyword>
<feature type="coiled-coil region" evidence="9">
    <location>
        <begin position="95"/>
        <end position="123"/>
    </location>
</feature>
<evidence type="ECO:0000313" key="13">
    <source>
        <dbReference type="WBParaSite" id="Gr19_v10_g17497.t1"/>
    </source>
</evidence>
<evidence type="ECO:0000256" key="2">
    <source>
        <dbReference type="ARBA" id="ARBA00004496"/>
    </source>
</evidence>
<reference evidence="13" key="1">
    <citation type="submission" date="2022-11" db="UniProtKB">
        <authorList>
            <consortium name="WormBaseParasite"/>
        </authorList>
    </citation>
    <scope>IDENTIFICATION</scope>
</reference>
<protein>
    <submittedName>
        <fullName evidence="13">Sde2 N-terminal ubiquitin domain-containing protein</fullName>
    </submittedName>
</protein>
<evidence type="ECO:0000313" key="12">
    <source>
        <dbReference type="Proteomes" id="UP000887572"/>
    </source>
</evidence>
<keyword evidence="5" id="KW-0507">mRNA processing</keyword>
<comment type="subcellular location">
    <subcellularLocation>
        <location evidence="2">Cytoplasm</location>
    </subcellularLocation>
    <subcellularLocation>
        <location evidence="1">Nucleus</location>
    </subcellularLocation>
</comment>
<dbReference type="GO" id="GO:0008380">
    <property type="term" value="P:RNA splicing"/>
    <property type="evidence" value="ECO:0007669"/>
    <property type="project" value="UniProtKB-KW"/>
</dbReference>
<feature type="domain" description="SDE2-like" evidence="11">
    <location>
        <begin position="55"/>
        <end position="151"/>
    </location>
</feature>
<keyword evidence="12" id="KW-1185">Reference proteome</keyword>
<accession>A0A914HKL5</accession>
<keyword evidence="4" id="KW-0963">Cytoplasm</keyword>
<dbReference type="PANTHER" id="PTHR12786:SF1">
    <property type="entry name" value="SPLICING REGULATOR SDE2"/>
    <property type="match status" value="1"/>
</dbReference>
<evidence type="ECO:0000256" key="8">
    <source>
        <dbReference type="ARBA" id="ARBA00023306"/>
    </source>
</evidence>
<dbReference type="InterPro" id="IPR051421">
    <property type="entry name" value="RNA_Proc_DNA_Dmg_Regulator"/>
</dbReference>
<organism evidence="12 13">
    <name type="scientific">Globodera rostochiensis</name>
    <name type="common">Golden nematode worm</name>
    <name type="synonym">Heterodera rostochiensis</name>
    <dbReference type="NCBI Taxonomy" id="31243"/>
    <lineage>
        <taxon>Eukaryota</taxon>
        <taxon>Metazoa</taxon>
        <taxon>Ecdysozoa</taxon>
        <taxon>Nematoda</taxon>
        <taxon>Chromadorea</taxon>
        <taxon>Rhabditida</taxon>
        <taxon>Tylenchina</taxon>
        <taxon>Tylenchomorpha</taxon>
        <taxon>Tylenchoidea</taxon>
        <taxon>Heteroderidae</taxon>
        <taxon>Heteroderinae</taxon>
        <taxon>Globodera</taxon>
    </lineage>
</organism>
<dbReference type="GO" id="GO:0005634">
    <property type="term" value="C:nucleus"/>
    <property type="evidence" value="ECO:0007669"/>
    <property type="project" value="UniProtKB-SubCell"/>
</dbReference>
<keyword evidence="9" id="KW-0175">Coiled coil</keyword>
<dbReference type="InterPro" id="IPR053822">
    <property type="entry name" value="SDE2-like_dom"/>
</dbReference>
<evidence type="ECO:0000256" key="5">
    <source>
        <dbReference type="ARBA" id="ARBA00022664"/>
    </source>
</evidence>
<dbReference type="WBParaSite" id="Gr19_v10_g17497.t1">
    <property type="protein sequence ID" value="Gr19_v10_g17497.t1"/>
    <property type="gene ID" value="Gr19_v10_g17497"/>
</dbReference>
<evidence type="ECO:0000256" key="10">
    <source>
        <dbReference type="SAM" id="MobiDB-lite"/>
    </source>
</evidence>
<keyword evidence="6" id="KW-0508">mRNA splicing</keyword>
<evidence type="ECO:0000256" key="9">
    <source>
        <dbReference type="SAM" id="Coils"/>
    </source>
</evidence>
<dbReference type="GO" id="GO:0006397">
    <property type="term" value="P:mRNA processing"/>
    <property type="evidence" value="ECO:0007669"/>
    <property type="project" value="UniProtKB-KW"/>
</dbReference>
<dbReference type="PANTHER" id="PTHR12786">
    <property type="entry name" value="SPLICING FACTOR SF3A-RELATED"/>
    <property type="match status" value="1"/>
</dbReference>
<dbReference type="Proteomes" id="UP000887572">
    <property type="component" value="Unplaced"/>
</dbReference>
<sequence>MTTVHFFTKSDKKSVKFVNELPRELYFLECDGQVFHNLSDIDDGKLVQLHFRVCGGKGGFGSLLRSFRIHKSSNQLMCRNLQGRRLADVREEERLKKYIAKKAEREKEKQKKKEDKIERLKACGRAKHQFDDQKYLRKRDTLLDDVEDAIEAGVSALGETPISSELLEVTVSEEAVAGCSSSTEHGQVEDSPPRKEPSVVDSSDSDIDLDEMMSIGPLKKKY</sequence>
<proteinExistence type="inferred from homology"/>
<evidence type="ECO:0000256" key="4">
    <source>
        <dbReference type="ARBA" id="ARBA00022490"/>
    </source>
</evidence>
<feature type="compositionally biased region" description="Basic and acidic residues" evidence="10">
    <location>
        <begin position="186"/>
        <end position="198"/>
    </location>
</feature>
<evidence type="ECO:0000259" key="11">
    <source>
        <dbReference type="Pfam" id="PF22782"/>
    </source>
</evidence>
<evidence type="ECO:0000256" key="1">
    <source>
        <dbReference type="ARBA" id="ARBA00004123"/>
    </source>
</evidence>
<evidence type="ECO:0000256" key="7">
    <source>
        <dbReference type="ARBA" id="ARBA00023242"/>
    </source>
</evidence>
<evidence type="ECO:0000256" key="6">
    <source>
        <dbReference type="ARBA" id="ARBA00023187"/>
    </source>
</evidence>
<dbReference type="GO" id="GO:0005737">
    <property type="term" value="C:cytoplasm"/>
    <property type="evidence" value="ECO:0007669"/>
    <property type="project" value="UniProtKB-SubCell"/>
</dbReference>
<comment type="similarity">
    <text evidence="3">Belongs to the SDE2 family.</text>
</comment>
<keyword evidence="7" id="KW-0539">Nucleus</keyword>
<name>A0A914HKL5_GLORO</name>
<dbReference type="AlphaFoldDB" id="A0A914HKL5"/>
<dbReference type="Pfam" id="PF22782">
    <property type="entry name" value="SDE2"/>
    <property type="match status" value="1"/>
</dbReference>